<organism evidence="8 9">
    <name type="scientific">Rhizomicrobium electricum</name>
    <dbReference type="NCBI Taxonomy" id="480070"/>
    <lineage>
        <taxon>Bacteria</taxon>
        <taxon>Pseudomonadati</taxon>
        <taxon>Pseudomonadota</taxon>
        <taxon>Alphaproteobacteria</taxon>
        <taxon>Micropepsales</taxon>
        <taxon>Micropepsaceae</taxon>
        <taxon>Rhizomicrobium</taxon>
    </lineage>
</organism>
<accession>A0ABN1F9N4</accession>
<sequence>MTLETQTAPSGTVPAARVVIWDPVVRLFHWLVVTGVAANLFFLEEGKRAHRWTGYAIMALVGIRLVWGIVGTRHARFSDFVPSPNRLWSYGRALIRGREPRYVGHNPAGAIMMVMLIVLLLLTGISGWMQELDAFWGVEWVRELHGLAANAIMVLAGLHAAAAIVESIRHRENLIWSMMTGRKRAASGDDVDHALTSGRG</sequence>
<dbReference type="InterPro" id="IPR051542">
    <property type="entry name" value="Hydrogenase_cytochrome"/>
</dbReference>
<gene>
    <name evidence="8" type="ORF">GCM10008942_38530</name>
</gene>
<dbReference type="Proteomes" id="UP001499951">
    <property type="component" value="Unassembled WGS sequence"/>
</dbReference>
<keyword evidence="4 6" id="KW-1133">Transmembrane helix</keyword>
<dbReference type="Pfam" id="PF01292">
    <property type="entry name" value="Ni_hydr_CYTB"/>
    <property type="match status" value="1"/>
</dbReference>
<comment type="caution">
    <text evidence="8">The sequence shown here is derived from an EMBL/GenBank/DDBJ whole genome shotgun (WGS) entry which is preliminary data.</text>
</comment>
<evidence type="ECO:0000256" key="5">
    <source>
        <dbReference type="ARBA" id="ARBA00023136"/>
    </source>
</evidence>
<dbReference type="SUPFAM" id="SSF81342">
    <property type="entry name" value="Transmembrane di-heme cytochromes"/>
    <property type="match status" value="1"/>
</dbReference>
<keyword evidence="2" id="KW-1003">Cell membrane</keyword>
<evidence type="ECO:0000256" key="3">
    <source>
        <dbReference type="ARBA" id="ARBA00022692"/>
    </source>
</evidence>
<dbReference type="Gene3D" id="1.20.950.20">
    <property type="entry name" value="Transmembrane di-heme cytochromes, Chain C"/>
    <property type="match status" value="1"/>
</dbReference>
<dbReference type="PANTHER" id="PTHR30485">
    <property type="entry name" value="NI/FE-HYDROGENASE 1 B-TYPE CYTOCHROME SUBUNIT"/>
    <property type="match status" value="1"/>
</dbReference>
<feature type="domain" description="Cytochrome b561 bacterial/Ni-hydrogenase" evidence="7">
    <location>
        <begin position="21"/>
        <end position="181"/>
    </location>
</feature>
<dbReference type="PANTHER" id="PTHR30485:SF2">
    <property type="entry name" value="BLL0597 PROTEIN"/>
    <property type="match status" value="1"/>
</dbReference>
<dbReference type="InterPro" id="IPR016174">
    <property type="entry name" value="Di-haem_cyt_TM"/>
</dbReference>
<keyword evidence="5 6" id="KW-0472">Membrane</keyword>
<evidence type="ECO:0000256" key="2">
    <source>
        <dbReference type="ARBA" id="ARBA00022475"/>
    </source>
</evidence>
<feature type="transmembrane region" description="Helical" evidence="6">
    <location>
        <begin position="148"/>
        <end position="168"/>
    </location>
</feature>
<keyword evidence="3 6" id="KW-0812">Transmembrane</keyword>
<dbReference type="EMBL" id="BAAADD010000012">
    <property type="protein sequence ID" value="GAA0585852.1"/>
    <property type="molecule type" value="Genomic_DNA"/>
</dbReference>
<dbReference type="RefSeq" id="WP_166937324.1">
    <property type="nucleotide sequence ID" value="NZ_BAAADD010000012.1"/>
</dbReference>
<reference evidence="8 9" key="1">
    <citation type="journal article" date="2019" name="Int. J. Syst. Evol. Microbiol.">
        <title>The Global Catalogue of Microorganisms (GCM) 10K type strain sequencing project: providing services to taxonomists for standard genome sequencing and annotation.</title>
        <authorList>
            <consortium name="The Broad Institute Genomics Platform"/>
            <consortium name="The Broad Institute Genome Sequencing Center for Infectious Disease"/>
            <person name="Wu L."/>
            <person name="Ma J."/>
        </authorList>
    </citation>
    <scope>NUCLEOTIDE SEQUENCE [LARGE SCALE GENOMIC DNA]</scope>
    <source>
        <strain evidence="8 9">JCM 15089</strain>
    </source>
</reference>
<keyword evidence="9" id="KW-1185">Reference proteome</keyword>
<feature type="transmembrane region" description="Helical" evidence="6">
    <location>
        <begin position="27"/>
        <end position="43"/>
    </location>
</feature>
<name>A0ABN1F9N4_9PROT</name>
<evidence type="ECO:0000313" key="9">
    <source>
        <dbReference type="Proteomes" id="UP001499951"/>
    </source>
</evidence>
<feature type="transmembrane region" description="Helical" evidence="6">
    <location>
        <begin position="108"/>
        <end position="128"/>
    </location>
</feature>
<dbReference type="InterPro" id="IPR011577">
    <property type="entry name" value="Cyt_b561_bac/Ni-Hgenase"/>
</dbReference>
<evidence type="ECO:0000256" key="1">
    <source>
        <dbReference type="ARBA" id="ARBA00004651"/>
    </source>
</evidence>
<evidence type="ECO:0000256" key="6">
    <source>
        <dbReference type="SAM" id="Phobius"/>
    </source>
</evidence>
<proteinExistence type="predicted"/>
<evidence type="ECO:0000259" key="7">
    <source>
        <dbReference type="Pfam" id="PF01292"/>
    </source>
</evidence>
<evidence type="ECO:0000256" key="4">
    <source>
        <dbReference type="ARBA" id="ARBA00022989"/>
    </source>
</evidence>
<protein>
    <submittedName>
        <fullName evidence="8">Cytochrome b/b6 domain-containing protein</fullName>
    </submittedName>
</protein>
<evidence type="ECO:0000313" key="8">
    <source>
        <dbReference type="EMBL" id="GAA0585852.1"/>
    </source>
</evidence>
<comment type="subcellular location">
    <subcellularLocation>
        <location evidence="1">Cell membrane</location>
        <topology evidence="1">Multi-pass membrane protein</topology>
    </subcellularLocation>
</comment>